<evidence type="ECO:0000313" key="4">
    <source>
        <dbReference type="EMBL" id="KAK3367790.1"/>
    </source>
</evidence>
<keyword evidence="2" id="KW-0812">Transmembrane</keyword>
<dbReference type="Proteomes" id="UP001285441">
    <property type="component" value="Unassembled WGS sequence"/>
</dbReference>
<reference evidence="4" key="1">
    <citation type="journal article" date="2023" name="Mol. Phylogenet. Evol.">
        <title>Genome-scale phylogeny and comparative genomics of the fungal order Sordariales.</title>
        <authorList>
            <person name="Hensen N."/>
            <person name="Bonometti L."/>
            <person name="Westerberg I."/>
            <person name="Brannstrom I.O."/>
            <person name="Guillou S."/>
            <person name="Cros-Aarteil S."/>
            <person name="Calhoun S."/>
            <person name="Haridas S."/>
            <person name="Kuo A."/>
            <person name="Mondo S."/>
            <person name="Pangilinan J."/>
            <person name="Riley R."/>
            <person name="LaButti K."/>
            <person name="Andreopoulos B."/>
            <person name="Lipzen A."/>
            <person name="Chen C."/>
            <person name="Yan M."/>
            <person name="Daum C."/>
            <person name="Ng V."/>
            <person name="Clum A."/>
            <person name="Steindorff A."/>
            <person name="Ohm R.A."/>
            <person name="Martin F."/>
            <person name="Silar P."/>
            <person name="Natvig D.O."/>
            <person name="Lalanne C."/>
            <person name="Gautier V."/>
            <person name="Ament-Velasquez S.L."/>
            <person name="Kruys A."/>
            <person name="Hutchinson M.I."/>
            <person name="Powell A.J."/>
            <person name="Barry K."/>
            <person name="Miller A.N."/>
            <person name="Grigoriev I.V."/>
            <person name="Debuchy R."/>
            <person name="Gladieux P."/>
            <person name="Hiltunen Thoren M."/>
            <person name="Johannesson H."/>
        </authorList>
    </citation>
    <scope>NUCLEOTIDE SEQUENCE</scope>
    <source>
        <strain evidence="4">CBS 232.78</strain>
    </source>
</reference>
<organism evidence="4 5">
    <name type="scientific">Podospora didyma</name>
    <dbReference type="NCBI Taxonomy" id="330526"/>
    <lineage>
        <taxon>Eukaryota</taxon>
        <taxon>Fungi</taxon>
        <taxon>Dikarya</taxon>
        <taxon>Ascomycota</taxon>
        <taxon>Pezizomycotina</taxon>
        <taxon>Sordariomycetes</taxon>
        <taxon>Sordariomycetidae</taxon>
        <taxon>Sordariales</taxon>
        <taxon>Podosporaceae</taxon>
        <taxon>Podospora</taxon>
    </lineage>
</organism>
<name>A0AAE0K1L1_9PEZI</name>
<proteinExistence type="predicted"/>
<evidence type="ECO:0000256" key="2">
    <source>
        <dbReference type="SAM" id="Phobius"/>
    </source>
</evidence>
<evidence type="ECO:0000256" key="1">
    <source>
        <dbReference type="SAM" id="MobiDB-lite"/>
    </source>
</evidence>
<comment type="caution">
    <text evidence="4">The sequence shown here is derived from an EMBL/GenBank/DDBJ whole genome shotgun (WGS) entry which is preliminary data.</text>
</comment>
<evidence type="ECO:0008006" key="6">
    <source>
        <dbReference type="Google" id="ProtNLM"/>
    </source>
</evidence>
<feature type="transmembrane region" description="Helical" evidence="2">
    <location>
        <begin position="207"/>
        <end position="228"/>
    </location>
</feature>
<accession>A0AAE0K1L1</accession>
<protein>
    <recommendedName>
        <fullName evidence="6">Mid2 domain-containing protein</fullName>
    </recommendedName>
</protein>
<sequence length="321" mass="33685">MRLPFAVLAGFLPPLTLAAIQFINPPPAGVTGDFTGNMVFSEKTWLKVMWTEPGFGVPTSVLLNQVNATTAAVFGEAERITQSQVNMDSFTWIVTTTKNLAVSNVFFFHIYQEGQGSPDGASHYFNILPAQVPTLTASSAPSTSISSSTSGLAISESSTSSTVGTVTTTSSSPSGSSTFASGKETSQSNSPSDVPVSSVGISQGAQIGLGVAIPSAVIIGVLAGWFFFGRKKQQPISAARVESPSHMGPTYPNPYYGSNYSNNNTPNGDVGSWAGYGSPGYDVSHFQPLPGGYKYQLQAIPIELHASSTTSELPTTPTRQY</sequence>
<feature type="region of interest" description="Disordered" evidence="1">
    <location>
        <begin position="158"/>
        <end position="197"/>
    </location>
</feature>
<keyword evidence="2" id="KW-0472">Membrane</keyword>
<reference evidence="4" key="2">
    <citation type="submission" date="2023-06" db="EMBL/GenBank/DDBJ databases">
        <authorList>
            <consortium name="Lawrence Berkeley National Laboratory"/>
            <person name="Haridas S."/>
            <person name="Hensen N."/>
            <person name="Bonometti L."/>
            <person name="Westerberg I."/>
            <person name="Brannstrom I.O."/>
            <person name="Guillou S."/>
            <person name="Cros-Aarteil S."/>
            <person name="Calhoun S."/>
            <person name="Kuo A."/>
            <person name="Mondo S."/>
            <person name="Pangilinan J."/>
            <person name="Riley R."/>
            <person name="LaButti K."/>
            <person name="Andreopoulos B."/>
            <person name="Lipzen A."/>
            <person name="Chen C."/>
            <person name="Yanf M."/>
            <person name="Daum C."/>
            <person name="Ng V."/>
            <person name="Clum A."/>
            <person name="Steindorff A."/>
            <person name="Ohm R."/>
            <person name="Martin F."/>
            <person name="Silar P."/>
            <person name="Natvig D."/>
            <person name="Lalanne C."/>
            <person name="Gautier V."/>
            <person name="Ament-velasquez S.L."/>
            <person name="Kruys A."/>
            <person name="Hutchinson M.I."/>
            <person name="Powell A.J."/>
            <person name="Barry K."/>
            <person name="Miller A.N."/>
            <person name="Grigoriev I.V."/>
            <person name="Debuchy R."/>
            <person name="Gladieux P."/>
            <person name="Thoren M.H."/>
            <person name="Johannesson H."/>
        </authorList>
    </citation>
    <scope>NUCLEOTIDE SEQUENCE</scope>
    <source>
        <strain evidence="4">CBS 232.78</strain>
    </source>
</reference>
<keyword evidence="2" id="KW-1133">Transmembrane helix</keyword>
<keyword evidence="5" id="KW-1185">Reference proteome</keyword>
<dbReference type="EMBL" id="JAULSW010000011">
    <property type="protein sequence ID" value="KAK3367790.1"/>
    <property type="molecule type" value="Genomic_DNA"/>
</dbReference>
<evidence type="ECO:0000256" key="3">
    <source>
        <dbReference type="SAM" id="SignalP"/>
    </source>
</evidence>
<feature type="signal peptide" evidence="3">
    <location>
        <begin position="1"/>
        <end position="18"/>
    </location>
</feature>
<gene>
    <name evidence="4" type="ORF">B0H63DRAFT_489780</name>
</gene>
<keyword evidence="3" id="KW-0732">Signal</keyword>
<feature type="chain" id="PRO_5042236635" description="Mid2 domain-containing protein" evidence="3">
    <location>
        <begin position="19"/>
        <end position="321"/>
    </location>
</feature>
<dbReference type="AlphaFoldDB" id="A0AAE0K1L1"/>
<evidence type="ECO:0000313" key="5">
    <source>
        <dbReference type="Proteomes" id="UP001285441"/>
    </source>
</evidence>